<proteinExistence type="predicted"/>
<dbReference type="Proteomes" id="UP000070054">
    <property type="component" value="Unassembled WGS sequence"/>
</dbReference>
<dbReference type="PANTHER" id="PTHR38886:SF1">
    <property type="entry name" value="NACHT-NTPASE AND P-LOOP NTPASES N-TERMINAL DOMAIN-CONTAINING PROTEIN"/>
    <property type="match status" value="1"/>
</dbReference>
<dbReference type="Pfam" id="PF22893">
    <property type="entry name" value="ULD_2"/>
    <property type="match status" value="1"/>
</dbReference>
<dbReference type="PANTHER" id="PTHR38886">
    <property type="entry name" value="SESA DOMAIN-CONTAINING PROTEIN"/>
    <property type="match status" value="1"/>
</dbReference>
<feature type="repeat" description="TPR" evidence="1">
    <location>
        <begin position="620"/>
        <end position="653"/>
    </location>
</feature>
<dbReference type="SMART" id="SM00028">
    <property type="entry name" value="TPR"/>
    <property type="match status" value="3"/>
</dbReference>
<keyword evidence="4" id="KW-1185">Reference proteome</keyword>
<dbReference type="PROSITE" id="PS50005">
    <property type="entry name" value="TPR"/>
    <property type="match status" value="1"/>
</dbReference>
<dbReference type="InterPro" id="IPR011990">
    <property type="entry name" value="TPR-like_helical_dom_sf"/>
</dbReference>
<reference evidence="3 4" key="1">
    <citation type="submission" date="2014-02" db="EMBL/GenBank/DDBJ databases">
        <title>The genome sequence of Colletotrichum nymphaeae SA-01.</title>
        <authorList>
            <person name="Baroncelli R."/>
            <person name="Thon M.R."/>
        </authorList>
    </citation>
    <scope>NUCLEOTIDE SEQUENCE [LARGE SCALE GENOMIC DNA]</scope>
    <source>
        <strain evidence="3 4">SA-01</strain>
    </source>
</reference>
<sequence>MSFGFAIGDFIAVLGLFERIAIELRNYRDAPARFQNLIVELDLLRSTLTHVLQAQTDDQNDKLIVERIRAIVTHCHQPLLAFVDKLRSRERSLGHNRTARLSDVGIRMKWSMVTQKDVEELRKILLSEMLAINMLLSVQQLTSMRRLSSRMIESRQSLLAIDDKTSIMLTLVQSIPGSIADLDLTVTRLGEQQTKRNMQLTQAVTRLSSQVTKIFYQGDHTLQMIQHGGAQITRVMARVSSIVSDLRKLMYLLSKCSKDMLAAIQQNTRLLLDMAAHMKRIARAIESIPLHLSLDIVRLDDALGESWGLPMQACQTWQSFKNILTVVVYANERPGLNYIIQDQFQVTLAKTGRKIVENNQWTSLVKAGAHLQQAMIVPELPYMEGACPHSGCAGTLVSEIGEIDKKCSTCGRITNTERLAPQLIQVYPGITSGSILPNKDESFPAQASTQQTRPLHSTRSIRPIIDHTHLFRRIQIYERQPPLSSKEEAYEKLAEDASHFQANEYLGWHALRIKSNDEAIRRLKQAVATGMLINWSCKEQGIDKLNIDDGDWVTFYLLARAFLELDRRTEAHDALQQAVYRNGRVPDIWITVAILFFMEDQYRDSLDALARSIRFNAHTWESWYNLGVLYDHCRQPTDVLDALGRASELNPSHLESRRRIEELKGLEPGAPGEHLNIMIHCELLHISEPVPVFIEDESIHVNPLNLEDEEEWLTEREGDGDTGDVFEGDDDDVLHYIMSDAEV</sequence>
<evidence type="ECO:0000313" key="4">
    <source>
        <dbReference type="Proteomes" id="UP000070054"/>
    </source>
</evidence>
<comment type="caution">
    <text evidence="3">The sequence shown here is derived from an EMBL/GenBank/DDBJ whole genome shotgun (WGS) entry which is preliminary data.</text>
</comment>
<evidence type="ECO:0000256" key="1">
    <source>
        <dbReference type="PROSITE-ProRule" id="PRU00339"/>
    </source>
</evidence>
<protein>
    <recommendedName>
        <fullName evidence="2">Ubiquitin-like domain-containing protein</fullName>
    </recommendedName>
</protein>
<accession>A0A135UV81</accession>
<evidence type="ECO:0000259" key="2">
    <source>
        <dbReference type="Pfam" id="PF22893"/>
    </source>
</evidence>
<dbReference type="Gene3D" id="1.25.40.10">
    <property type="entry name" value="Tetratricopeptide repeat domain"/>
    <property type="match status" value="1"/>
</dbReference>
<dbReference type="InterPro" id="IPR019734">
    <property type="entry name" value="TPR_rpt"/>
</dbReference>
<dbReference type="AlphaFoldDB" id="A0A135UV81"/>
<name>A0A135UV81_9PEZI</name>
<keyword evidence="1" id="KW-0802">TPR repeat</keyword>
<dbReference type="InterPro" id="IPR054464">
    <property type="entry name" value="ULD_fung"/>
</dbReference>
<organism evidence="3 4">
    <name type="scientific">Colletotrichum nymphaeae SA-01</name>
    <dbReference type="NCBI Taxonomy" id="1460502"/>
    <lineage>
        <taxon>Eukaryota</taxon>
        <taxon>Fungi</taxon>
        <taxon>Dikarya</taxon>
        <taxon>Ascomycota</taxon>
        <taxon>Pezizomycotina</taxon>
        <taxon>Sordariomycetes</taxon>
        <taxon>Hypocreomycetidae</taxon>
        <taxon>Glomerellales</taxon>
        <taxon>Glomerellaceae</taxon>
        <taxon>Colletotrichum</taxon>
        <taxon>Colletotrichum acutatum species complex</taxon>
    </lineage>
</organism>
<dbReference type="EMBL" id="JEMN01000102">
    <property type="protein sequence ID" value="KXH64313.1"/>
    <property type="molecule type" value="Genomic_DNA"/>
</dbReference>
<dbReference type="SUPFAM" id="SSF48452">
    <property type="entry name" value="TPR-like"/>
    <property type="match status" value="1"/>
</dbReference>
<gene>
    <name evidence="3" type="ORF">CNYM01_06260</name>
</gene>
<feature type="domain" description="Ubiquitin-like" evidence="2">
    <location>
        <begin position="294"/>
        <end position="378"/>
    </location>
</feature>
<evidence type="ECO:0000313" key="3">
    <source>
        <dbReference type="EMBL" id="KXH64313.1"/>
    </source>
</evidence>